<dbReference type="RefSeq" id="WP_135527259.1">
    <property type="nucleotide sequence ID" value="NZ_SRLH01000008.1"/>
</dbReference>
<reference evidence="1 2" key="1">
    <citation type="submission" date="2019-04" db="EMBL/GenBank/DDBJ databases">
        <title>Flavobacterium sp. strain DS2-A Genome sequencing and assembly.</title>
        <authorList>
            <person name="Kim I."/>
        </authorList>
    </citation>
    <scope>NUCLEOTIDE SEQUENCE [LARGE SCALE GENOMIC DNA]</scope>
    <source>
        <strain evidence="1 2">DS2-A</strain>
    </source>
</reference>
<dbReference type="Proteomes" id="UP000297407">
    <property type="component" value="Unassembled WGS sequence"/>
</dbReference>
<organism evidence="1 2">
    <name type="scientific">Flavobacterium humi</name>
    <dbReference type="NCBI Taxonomy" id="2562683"/>
    <lineage>
        <taxon>Bacteria</taxon>
        <taxon>Pseudomonadati</taxon>
        <taxon>Bacteroidota</taxon>
        <taxon>Flavobacteriia</taxon>
        <taxon>Flavobacteriales</taxon>
        <taxon>Flavobacteriaceae</taxon>
        <taxon>Flavobacterium</taxon>
    </lineage>
</organism>
<dbReference type="OrthoDB" id="2972467at2"/>
<proteinExistence type="predicted"/>
<dbReference type="AlphaFoldDB" id="A0A4Z0L3L4"/>
<dbReference type="InterPro" id="IPR022385">
    <property type="entry name" value="Rhs_assc_core"/>
</dbReference>
<dbReference type="NCBIfam" id="TIGR03696">
    <property type="entry name" value="Rhs_assc_core"/>
    <property type="match status" value="1"/>
</dbReference>
<keyword evidence="2" id="KW-1185">Reference proteome</keyword>
<comment type="caution">
    <text evidence="1">The sequence shown here is derived from an EMBL/GenBank/DDBJ whole genome shotgun (WGS) entry which is preliminary data.</text>
</comment>
<protein>
    <submittedName>
        <fullName evidence="1">RHS repeat-associated core domain-containing protein</fullName>
    </submittedName>
</protein>
<dbReference type="EMBL" id="SRLH01000008">
    <property type="protein sequence ID" value="TGD56835.1"/>
    <property type="molecule type" value="Genomic_DNA"/>
</dbReference>
<dbReference type="Gene3D" id="2.180.10.10">
    <property type="entry name" value="RHS repeat-associated core"/>
    <property type="match status" value="1"/>
</dbReference>
<gene>
    <name evidence="1" type="ORF">E4635_13625</name>
</gene>
<accession>A0A4Z0L3L4</accession>
<name>A0A4Z0L3L4_9FLAO</name>
<evidence type="ECO:0000313" key="2">
    <source>
        <dbReference type="Proteomes" id="UP000297407"/>
    </source>
</evidence>
<evidence type="ECO:0000313" key="1">
    <source>
        <dbReference type="EMBL" id="TGD56835.1"/>
    </source>
</evidence>
<sequence>MCYYPFGMLVPNRHGSSNTYRYGFQGQEKDDELKGEGNSLNYTFRMHDPRVGRFFARDPLEKSFAWNSPYAFCENSPIWGVELEGLELGTYLDKIKKAVEAIKSKSSEYVEKKKDAAVRKTSEVVDALATKSIVEFAKKIYPDVDKATEKIKQQQFKTNPNNSVAILLYEFATGTGKDTRVFNLGKNDNAFANTFLEGRVAKEVATKFLEKAGEMSYSQFKSEGMRYGLEFSPDHAGFLESAEKHIDSNLPQFFVGGANVLITASDKPNKVNVTISNPTSRSSLLLHIGDNYPRSEEKNYEKPLSTIQQQFTFEMEVDVKLQSLFKVVEPKK</sequence>